<gene>
    <name evidence="1" type="ORF">BDV24DRAFT_134553</name>
</gene>
<evidence type="ECO:0000313" key="1">
    <source>
        <dbReference type="EMBL" id="KAE8340062.1"/>
    </source>
</evidence>
<proteinExistence type="predicted"/>
<sequence length="65" mass="7377">MDNILGCNEPRQHRTRPDQCSELTDIDSFNSYKKAMARTIRLQYCGDPQIGKESAVKTQKSTSLT</sequence>
<dbReference type="AlphaFoldDB" id="A0A5N6Y3M9"/>
<dbReference type="Proteomes" id="UP000325558">
    <property type="component" value="Unassembled WGS sequence"/>
</dbReference>
<dbReference type="EMBL" id="ML737151">
    <property type="protein sequence ID" value="KAE8340062.1"/>
    <property type="molecule type" value="Genomic_DNA"/>
</dbReference>
<name>A0A5N6Y3M9_9EURO</name>
<protein>
    <submittedName>
        <fullName evidence="1">Uncharacterized protein</fullName>
    </submittedName>
</protein>
<organism evidence="1">
    <name type="scientific">Aspergillus arachidicola</name>
    <dbReference type="NCBI Taxonomy" id="656916"/>
    <lineage>
        <taxon>Eukaryota</taxon>
        <taxon>Fungi</taxon>
        <taxon>Dikarya</taxon>
        <taxon>Ascomycota</taxon>
        <taxon>Pezizomycotina</taxon>
        <taxon>Eurotiomycetes</taxon>
        <taxon>Eurotiomycetidae</taxon>
        <taxon>Eurotiales</taxon>
        <taxon>Aspergillaceae</taxon>
        <taxon>Aspergillus</taxon>
        <taxon>Aspergillus subgen. Circumdati</taxon>
    </lineage>
</organism>
<reference evidence="1" key="1">
    <citation type="submission" date="2019-04" db="EMBL/GenBank/DDBJ databases">
        <title>Friends and foes A comparative genomics study of 23 Aspergillus species from section Flavi.</title>
        <authorList>
            <consortium name="DOE Joint Genome Institute"/>
            <person name="Kjaerbolling I."/>
            <person name="Vesth T."/>
            <person name="Frisvad J.C."/>
            <person name="Nybo J.L."/>
            <person name="Theobald S."/>
            <person name="Kildgaard S."/>
            <person name="Isbrandt T."/>
            <person name="Kuo A."/>
            <person name="Sato A."/>
            <person name="Lyhne E.K."/>
            <person name="Kogle M.E."/>
            <person name="Wiebenga A."/>
            <person name="Kun R.S."/>
            <person name="Lubbers R.J."/>
            <person name="Makela M.R."/>
            <person name="Barry K."/>
            <person name="Chovatia M."/>
            <person name="Clum A."/>
            <person name="Daum C."/>
            <person name="Haridas S."/>
            <person name="He G."/>
            <person name="LaButti K."/>
            <person name="Lipzen A."/>
            <person name="Mondo S."/>
            <person name="Riley R."/>
            <person name="Salamov A."/>
            <person name="Simmons B.A."/>
            <person name="Magnuson J.K."/>
            <person name="Henrissat B."/>
            <person name="Mortensen U.H."/>
            <person name="Larsen T.O."/>
            <person name="Devries R.P."/>
            <person name="Grigoriev I.V."/>
            <person name="Machida M."/>
            <person name="Baker S.E."/>
            <person name="Andersen M.R."/>
        </authorList>
    </citation>
    <scope>NUCLEOTIDE SEQUENCE</scope>
    <source>
        <strain evidence="1">CBS 117612</strain>
    </source>
</reference>
<accession>A0A5N6Y3M9</accession>